<dbReference type="InParanoid" id="A0A1Y2GMU5"/>
<dbReference type="PANTHER" id="PTHR33936">
    <property type="entry name" value="PROTEIN CBG17840"/>
    <property type="match status" value="1"/>
</dbReference>
<feature type="region of interest" description="Disordered" evidence="1">
    <location>
        <begin position="1"/>
        <end position="34"/>
    </location>
</feature>
<dbReference type="AlphaFoldDB" id="A0A1Y2GMU5"/>
<evidence type="ECO:0000313" key="2">
    <source>
        <dbReference type="EMBL" id="ORZ14324.1"/>
    </source>
</evidence>
<feature type="region of interest" description="Disordered" evidence="1">
    <location>
        <begin position="530"/>
        <end position="554"/>
    </location>
</feature>
<name>A0A1Y2GMU5_9FUNG</name>
<dbReference type="GeneID" id="33572013"/>
<dbReference type="OrthoDB" id="2337740at2759"/>
<dbReference type="PANTHER" id="PTHR33936:SF25">
    <property type="entry name" value="C2H2-TYPE DOMAIN-CONTAINING PROTEIN"/>
    <property type="match status" value="1"/>
</dbReference>
<feature type="region of interest" description="Disordered" evidence="1">
    <location>
        <begin position="47"/>
        <end position="68"/>
    </location>
</feature>
<reference evidence="2 3" key="1">
    <citation type="submission" date="2016-07" db="EMBL/GenBank/DDBJ databases">
        <title>Pervasive Adenine N6-methylation of Active Genes in Fungi.</title>
        <authorList>
            <consortium name="DOE Joint Genome Institute"/>
            <person name="Mondo S.J."/>
            <person name="Dannebaum R.O."/>
            <person name="Kuo R.C."/>
            <person name="Labutti K."/>
            <person name="Haridas S."/>
            <person name="Kuo A."/>
            <person name="Salamov A."/>
            <person name="Ahrendt S.R."/>
            <person name="Lipzen A."/>
            <person name="Sullivan W."/>
            <person name="Andreopoulos W.B."/>
            <person name="Clum A."/>
            <person name="Lindquist E."/>
            <person name="Daum C."/>
            <person name="Ramamoorthy G.K."/>
            <person name="Gryganskyi A."/>
            <person name="Culley D."/>
            <person name="Magnuson J.K."/>
            <person name="James T.Y."/>
            <person name="O'Malley M.A."/>
            <person name="Stajich J.E."/>
            <person name="Spatafora J.W."/>
            <person name="Visel A."/>
            <person name="Grigoriev I.V."/>
        </authorList>
    </citation>
    <scope>NUCLEOTIDE SEQUENCE [LARGE SCALE GENOMIC DNA]</scope>
    <source>
        <strain evidence="2 3">NRRL 3116</strain>
    </source>
</reference>
<dbReference type="STRING" id="64571.A0A1Y2GMU5"/>
<feature type="compositionally biased region" description="Polar residues" evidence="1">
    <location>
        <begin position="539"/>
        <end position="554"/>
    </location>
</feature>
<feature type="compositionally biased region" description="Low complexity" evidence="1">
    <location>
        <begin position="1"/>
        <end position="16"/>
    </location>
</feature>
<proteinExistence type="predicted"/>
<gene>
    <name evidence="2" type="ORF">BCR41DRAFT_422567</name>
</gene>
<feature type="compositionally biased region" description="Polar residues" evidence="1">
    <location>
        <begin position="488"/>
        <end position="508"/>
    </location>
</feature>
<dbReference type="EMBL" id="MCFF01000021">
    <property type="protein sequence ID" value="ORZ14324.1"/>
    <property type="molecule type" value="Genomic_DNA"/>
</dbReference>
<comment type="caution">
    <text evidence="2">The sequence shown here is derived from an EMBL/GenBank/DDBJ whole genome shotgun (WGS) entry which is preliminary data.</text>
</comment>
<feature type="compositionally biased region" description="Basic and acidic residues" evidence="1">
    <location>
        <begin position="17"/>
        <end position="29"/>
    </location>
</feature>
<keyword evidence="3" id="KW-1185">Reference proteome</keyword>
<accession>A0A1Y2GMU5</accession>
<evidence type="ECO:0008006" key="4">
    <source>
        <dbReference type="Google" id="ProtNLM"/>
    </source>
</evidence>
<dbReference type="RefSeq" id="XP_021880802.1">
    <property type="nucleotide sequence ID" value="XM_022030170.1"/>
</dbReference>
<evidence type="ECO:0000256" key="1">
    <source>
        <dbReference type="SAM" id="MobiDB-lite"/>
    </source>
</evidence>
<feature type="compositionally biased region" description="Low complexity" evidence="1">
    <location>
        <begin position="440"/>
        <end position="487"/>
    </location>
</feature>
<dbReference type="Proteomes" id="UP000193648">
    <property type="component" value="Unassembled WGS sequence"/>
</dbReference>
<sequence>MDDQTVLQTLVQQQQSEHQDQSQTDRLEQQNHGQNNQNHVVLISKLHQHKHPAQEGVQRDQQSDEGEKSTINLAKTDSFQTISNDKENEHLLHQTTRALFEQHDQLITATGAVTVHALQSSASSEVQGTHTHITNSLDSIPITTSAISTSTAVTGDAVSPVVSPIITRLTTFDPAMAPVVATTSNTASATDSSDVVSSLATSSSSAAALAPISVSKGPSNVLVNNRNDVISPTNDPPIINSLGLDINNRFEKCPTIIKWPANEWETWLEQEKTHCRWNLIRHRYRDKQVFARGPTASEWTREYHCDHAGQYRDRKNPNIDPSKKRKRTGSIKCNCPAFIKMRKSFSDDDVVIEYYWKHEGHIPDLMEDIKAQRLPQDLKAWIKRRVNEGHDWKSVKGMMTQNSPLLDELHPTTKANVRLLLQASYAQHANTLRQMKSKQHSGSSSKRSSGASSPIGEASNGNNTNIITSTPRKIAIAPRPISSSITSGQGSAQTTWQFDSNGSSVQQHEQLNGTATDNQTLAVHRLVPNQVSKDKEMTVSETTQHQQDNSPRSVQALYPNQQPRDMMLQMLRAIADLQKEMEANEEYVSQEDANHIIESFALPIRLMKEALERRVGSR</sequence>
<protein>
    <recommendedName>
        <fullName evidence="4">FAR1 domain-containing protein</fullName>
    </recommendedName>
</protein>
<evidence type="ECO:0000313" key="3">
    <source>
        <dbReference type="Proteomes" id="UP000193648"/>
    </source>
</evidence>
<organism evidence="2 3">
    <name type="scientific">Lobosporangium transversale</name>
    <dbReference type="NCBI Taxonomy" id="64571"/>
    <lineage>
        <taxon>Eukaryota</taxon>
        <taxon>Fungi</taxon>
        <taxon>Fungi incertae sedis</taxon>
        <taxon>Mucoromycota</taxon>
        <taxon>Mortierellomycotina</taxon>
        <taxon>Mortierellomycetes</taxon>
        <taxon>Mortierellales</taxon>
        <taxon>Mortierellaceae</taxon>
        <taxon>Lobosporangium</taxon>
    </lineage>
</organism>
<feature type="region of interest" description="Disordered" evidence="1">
    <location>
        <begin position="431"/>
        <end position="508"/>
    </location>
</feature>
<dbReference type="InterPro" id="IPR052797">
    <property type="entry name" value="RegFact_GeneExpr_CellDeath"/>
</dbReference>
<feature type="compositionally biased region" description="Basic and acidic residues" evidence="1">
    <location>
        <begin position="57"/>
        <end position="68"/>
    </location>
</feature>